<evidence type="ECO:0000313" key="2">
    <source>
        <dbReference type="EMBL" id="CAI2369235.1"/>
    </source>
</evidence>
<organism evidence="2 3">
    <name type="scientific">Euplotes crassus</name>
    <dbReference type="NCBI Taxonomy" id="5936"/>
    <lineage>
        <taxon>Eukaryota</taxon>
        <taxon>Sar</taxon>
        <taxon>Alveolata</taxon>
        <taxon>Ciliophora</taxon>
        <taxon>Intramacronucleata</taxon>
        <taxon>Spirotrichea</taxon>
        <taxon>Hypotrichia</taxon>
        <taxon>Euplotida</taxon>
        <taxon>Euplotidae</taxon>
        <taxon>Moneuplotes</taxon>
    </lineage>
</organism>
<gene>
    <name evidence="2" type="ORF">ECRASSUSDP1_LOCUS10533</name>
</gene>
<name>A0AAD1XCG5_EUPCR</name>
<feature type="compositionally biased region" description="Basic and acidic residues" evidence="1">
    <location>
        <begin position="99"/>
        <end position="111"/>
    </location>
</feature>
<proteinExistence type="predicted"/>
<comment type="caution">
    <text evidence="2">The sequence shown here is derived from an EMBL/GenBank/DDBJ whole genome shotgun (WGS) entry which is preliminary data.</text>
</comment>
<evidence type="ECO:0000313" key="3">
    <source>
        <dbReference type="Proteomes" id="UP001295684"/>
    </source>
</evidence>
<reference evidence="2" key="1">
    <citation type="submission" date="2023-07" db="EMBL/GenBank/DDBJ databases">
        <authorList>
            <consortium name="AG Swart"/>
            <person name="Singh M."/>
            <person name="Singh A."/>
            <person name="Seah K."/>
            <person name="Emmerich C."/>
        </authorList>
    </citation>
    <scope>NUCLEOTIDE SEQUENCE</scope>
    <source>
        <strain evidence="2">DP1</strain>
    </source>
</reference>
<accession>A0AAD1XCG5</accession>
<sequence length="449" mass="51851">MGNQCTGNRFSQCVRMSCIETNNEPTKKDPNQFPEEDDIHKKIDKYVENFHRDKKHVKNKRSGHPYHRKYTKHRYITQMSGRKNCDKRMSKSVPPEHQTCSREEFERDHNTRHFPQINASNNNLSDQPECENGMKGENPADKDSGGSSQKYPAVGLNKLKDRVVDQRPDNAMNTGHSQRKVIAKSKYSSSNYEDGTSNMNLSLSNLNFSALVKAYDETPKEKVKSNDFNLAIQNEEKSVRMENEEGYETPNLGMRGNPSLKNLQRNSKEIKEFESMVVSNKIIHNIHQDSGNLDAVNLIININDRPAKFVDEYIDEDSSSPAVSSVSEENLEEIIMEKVVNVQRYRNPRDSSYKELVEEYQQRSSKHSHHKNFSTGNLFRNFYRSSRQNDANKSIRGEHEDNEAIFLEGKMETNKPSPKRCIPKKSMVHGKSSVGYKPFGKRRLYNIFQ</sequence>
<evidence type="ECO:0000256" key="1">
    <source>
        <dbReference type="SAM" id="MobiDB-lite"/>
    </source>
</evidence>
<dbReference type="AlphaFoldDB" id="A0AAD1XCG5"/>
<feature type="compositionally biased region" description="Basic and acidic residues" evidence="1">
    <location>
        <begin position="132"/>
        <end position="144"/>
    </location>
</feature>
<protein>
    <submittedName>
        <fullName evidence="2">Uncharacterized protein</fullName>
    </submittedName>
</protein>
<dbReference type="EMBL" id="CAMPGE010010386">
    <property type="protein sequence ID" value="CAI2369235.1"/>
    <property type="molecule type" value="Genomic_DNA"/>
</dbReference>
<feature type="region of interest" description="Disordered" evidence="1">
    <location>
        <begin position="239"/>
        <end position="259"/>
    </location>
</feature>
<feature type="region of interest" description="Disordered" evidence="1">
    <location>
        <begin position="80"/>
        <end position="152"/>
    </location>
</feature>
<keyword evidence="3" id="KW-1185">Reference proteome</keyword>
<dbReference type="Proteomes" id="UP001295684">
    <property type="component" value="Unassembled WGS sequence"/>
</dbReference>
<feature type="compositionally biased region" description="Polar residues" evidence="1">
    <location>
        <begin position="117"/>
        <end position="126"/>
    </location>
</feature>